<keyword evidence="1" id="KW-0143">Chaperone</keyword>
<dbReference type="PROSITE" id="PS50053">
    <property type="entry name" value="UBIQUITIN_2"/>
    <property type="match status" value="1"/>
</dbReference>
<dbReference type="EMBL" id="CP136893">
    <property type="protein sequence ID" value="WOL03398.1"/>
    <property type="molecule type" value="Genomic_DNA"/>
</dbReference>
<dbReference type="GO" id="GO:0005737">
    <property type="term" value="C:cytoplasm"/>
    <property type="evidence" value="ECO:0007669"/>
    <property type="project" value="TreeGrafter"/>
</dbReference>
<feature type="domain" description="Ubiquitin-like" evidence="3">
    <location>
        <begin position="55"/>
        <end position="122"/>
    </location>
</feature>
<dbReference type="Pfam" id="PF02179">
    <property type="entry name" value="BAG"/>
    <property type="match status" value="1"/>
</dbReference>
<dbReference type="InterPro" id="IPR036533">
    <property type="entry name" value="BAG_dom_sf"/>
</dbReference>
<dbReference type="InterPro" id="IPR000626">
    <property type="entry name" value="Ubiquitin-like_dom"/>
</dbReference>
<evidence type="ECO:0000256" key="2">
    <source>
        <dbReference type="SAM" id="MobiDB-lite"/>
    </source>
</evidence>
<dbReference type="InterPro" id="IPR029071">
    <property type="entry name" value="Ubiquitin-like_domsf"/>
</dbReference>
<evidence type="ECO:0000259" key="3">
    <source>
        <dbReference type="PROSITE" id="PS50053"/>
    </source>
</evidence>
<dbReference type="InterPro" id="IPR039773">
    <property type="entry name" value="BAG_chaperone_regulator"/>
</dbReference>
<dbReference type="Gene3D" id="1.20.58.120">
    <property type="entry name" value="BAG domain"/>
    <property type="match status" value="1"/>
</dbReference>
<dbReference type="AlphaFoldDB" id="A0AAQ3KA24"/>
<gene>
    <name evidence="4" type="ORF">Cni_G12118</name>
</gene>
<dbReference type="SMART" id="SM00213">
    <property type="entry name" value="UBQ"/>
    <property type="match status" value="1"/>
</dbReference>
<dbReference type="Proteomes" id="UP001327560">
    <property type="component" value="Chromosome 4"/>
</dbReference>
<feature type="region of interest" description="Disordered" evidence="2">
    <location>
        <begin position="1"/>
        <end position="35"/>
    </location>
</feature>
<keyword evidence="5" id="KW-1185">Reference proteome</keyword>
<dbReference type="SUPFAM" id="SSF63491">
    <property type="entry name" value="BAG domain"/>
    <property type="match status" value="1"/>
</dbReference>
<accession>A0AAQ3KA24</accession>
<evidence type="ECO:0000313" key="5">
    <source>
        <dbReference type="Proteomes" id="UP001327560"/>
    </source>
</evidence>
<dbReference type="PANTHER" id="PTHR12329:SF17">
    <property type="entry name" value="OS04G0619900 PROTEIN"/>
    <property type="match status" value="1"/>
</dbReference>
<dbReference type="InterPro" id="IPR003103">
    <property type="entry name" value="BAG_domain"/>
</dbReference>
<protein>
    <submittedName>
        <fullName evidence="4">BAG family molecular chaperone regulator 1-like</fullName>
    </submittedName>
</protein>
<evidence type="ECO:0000313" key="4">
    <source>
        <dbReference type="EMBL" id="WOL03398.1"/>
    </source>
</evidence>
<name>A0AAQ3KA24_9LILI</name>
<dbReference type="Pfam" id="PF00240">
    <property type="entry name" value="ubiquitin"/>
    <property type="match status" value="1"/>
</dbReference>
<sequence length="254" mass="28528">MMRIRRSGSDGGSSRGSSSEEAAGEMGGGWEMRPGGMLVQTRNPDPVVSPPEVRFRVFFRASRFEVSICSLATFGELKKLLTVETGLQPAEQRLLYKGKERGDGEFLDVCGVKNRSKVVLAVDPTSLERRFIEMRKNVRIQNAQRAISAVSMEVDKLADQVTTIEKLITRGNKVAEVQITTLIELLMRQAVKLDSIHTEGDASSQKNLQAKRVQKCVETLDMLKITNDRLKTVIITTKWETFDPPTTTQWEYFD</sequence>
<dbReference type="GO" id="GO:0050821">
    <property type="term" value="P:protein stabilization"/>
    <property type="evidence" value="ECO:0007669"/>
    <property type="project" value="TreeGrafter"/>
</dbReference>
<dbReference type="PANTHER" id="PTHR12329">
    <property type="entry name" value="BCL2-ASSOCIATED ATHANOGENE"/>
    <property type="match status" value="1"/>
</dbReference>
<dbReference type="Gene3D" id="3.10.20.90">
    <property type="entry name" value="Phosphatidylinositol 3-kinase Catalytic Subunit, Chain A, domain 1"/>
    <property type="match status" value="1"/>
</dbReference>
<dbReference type="SUPFAM" id="SSF54236">
    <property type="entry name" value="Ubiquitin-like"/>
    <property type="match status" value="1"/>
</dbReference>
<evidence type="ECO:0000256" key="1">
    <source>
        <dbReference type="ARBA" id="ARBA00023186"/>
    </source>
</evidence>
<proteinExistence type="predicted"/>
<organism evidence="4 5">
    <name type="scientific">Canna indica</name>
    <name type="common">Indian-shot</name>
    <dbReference type="NCBI Taxonomy" id="4628"/>
    <lineage>
        <taxon>Eukaryota</taxon>
        <taxon>Viridiplantae</taxon>
        <taxon>Streptophyta</taxon>
        <taxon>Embryophyta</taxon>
        <taxon>Tracheophyta</taxon>
        <taxon>Spermatophyta</taxon>
        <taxon>Magnoliopsida</taxon>
        <taxon>Liliopsida</taxon>
        <taxon>Zingiberales</taxon>
        <taxon>Cannaceae</taxon>
        <taxon>Canna</taxon>
    </lineage>
</organism>
<dbReference type="GO" id="GO:0000774">
    <property type="term" value="F:adenyl-nucleotide exchange factor activity"/>
    <property type="evidence" value="ECO:0007669"/>
    <property type="project" value="TreeGrafter"/>
</dbReference>
<reference evidence="4 5" key="1">
    <citation type="submission" date="2023-10" db="EMBL/GenBank/DDBJ databases">
        <title>Chromosome-scale genome assembly provides insights into flower coloration mechanisms of Canna indica.</title>
        <authorList>
            <person name="Li C."/>
        </authorList>
    </citation>
    <scope>NUCLEOTIDE SEQUENCE [LARGE SCALE GENOMIC DNA]</scope>
    <source>
        <tissue evidence="4">Flower</tissue>
    </source>
</reference>
<dbReference type="GO" id="GO:0051087">
    <property type="term" value="F:protein-folding chaperone binding"/>
    <property type="evidence" value="ECO:0007669"/>
    <property type="project" value="InterPro"/>
</dbReference>